<evidence type="ECO:0000313" key="4">
    <source>
        <dbReference type="Proteomes" id="UP000265926"/>
    </source>
</evidence>
<dbReference type="Pfam" id="PF02517">
    <property type="entry name" value="Rce1-like"/>
    <property type="match status" value="1"/>
</dbReference>
<comment type="caution">
    <text evidence="3">The sequence shown here is derived from an EMBL/GenBank/DDBJ whole genome shotgun (WGS) entry which is preliminary data.</text>
</comment>
<dbReference type="OrthoDB" id="158986at2"/>
<dbReference type="PANTHER" id="PTHR43592:SF15">
    <property type="entry name" value="CAAX AMINO TERMINAL PROTEASE FAMILY PROTEIN"/>
    <property type="match status" value="1"/>
</dbReference>
<keyword evidence="3" id="KW-0482">Metalloprotease</keyword>
<dbReference type="Proteomes" id="UP000265926">
    <property type="component" value="Unassembled WGS sequence"/>
</dbReference>
<keyword evidence="3" id="KW-0645">Protease</keyword>
<dbReference type="AlphaFoldDB" id="A0A399T6X1"/>
<dbReference type="GO" id="GO:0006508">
    <property type="term" value="P:proteolysis"/>
    <property type="evidence" value="ECO:0007669"/>
    <property type="project" value="UniProtKB-KW"/>
</dbReference>
<keyword evidence="1" id="KW-0812">Transmembrane</keyword>
<dbReference type="EMBL" id="QWGR01000001">
    <property type="protein sequence ID" value="RIJ50764.1"/>
    <property type="molecule type" value="Genomic_DNA"/>
</dbReference>
<feature type="transmembrane region" description="Helical" evidence="1">
    <location>
        <begin position="12"/>
        <end position="29"/>
    </location>
</feature>
<proteinExistence type="predicted"/>
<keyword evidence="3" id="KW-0378">Hydrolase</keyword>
<feature type="transmembrane region" description="Helical" evidence="1">
    <location>
        <begin position="131"/>
        <end position="152"/>
    </location>
</feature>
<feature type="transmembrane region" description="Helical" evidence="1">
    <location>
        <begin position="79"/>
        <end position="98"/>
    </location>
</feature>
<feature type="transmembrane region" description="Helical" evidence="1">
    <location>
        <begin position="164"/>
        <end position="180"/>
    </location>
</feature>
<sequence>MEEARQKYYPTILQGIHLVILYIFIQTIVDFPLALIDYYTGSEYLYNPIKKIALGVGSVVFILLYGIRKSKSPVLQIFPFKLFNPLIFLPIVAFLWGAHNFLDVVNAKVEQLLPPPPWFWELFNRIFEGDYGFMGAFMKVSVIAPVVEELIFRGLLLNGFRRNYNGFVAVFMSALLFSLFHLNPWQMPATFVLGLLLGWLMLRTNNILVAIIGHSINNTLVLLSVTYWQQIREHAIYLQEKEQLLYQSGLIIGLSVLLMILTSIPWLRKNRKLS</sequence>
<evidence type="ECO:0000259" key="2">
    <source>
        <dbReference type="Pfam" id="PF02517"/>
    </source>
</evidence>
<keyword evidence="1" id="KW-1133">Transmembrane helix</keyword>
<protein>
    <submittedName>
        <fullName evidence="3">CPBP family intramembrane metalloprotease</fullName>
    </submittedName>
</protein>
<dbReference type="GO" id="GO:0008237">
    <property type="term" value="F:metallopeptidase activity"/>
    <property type="evidence" value="ECO:0007669"/>
    <property type="project" value="UniProtKB-KW"/>
</dbReference>
<dbReference type="GO" id="GO:0004175">
    <property type="term" value="F:endopeptidase activity"/>
    <property type="evidence" value="ECO:0007669"/>
    <property type="project" value="UniProtKB-ARBA"/>
</dbReference>
<feature type="transmembrane region" description="Helical" evidence="1">
    <location>
        <begin position="186"/>
        <end position="202"/>
    </location>
</feature>
<accession>A0A399T6X1</accession>
<feature type="domain" description="CAAX prenyl protease 2/Lysostaphin resistance protein A-like" evidence="2">
    <location>
        <begin position="137"/>
        <end position="219"/>
    </location>
</feature>
<dbReference type="InterPro" id="IPR003675">
    <property type="entry name" value="Rce1/LyrA-like_dom"/>
</dbReference>
<dbReference type="GO" id="GO:0080120">
    <property type="term" value="P:CAAX-box protein maturation"/>
    <property type="evidence" value="ECO:0007669"/>
    <property type="project" value="UniProtKB-ARBA"/>
</dbReference>
<evidence type="ECO:0000256" key="1">
    <source>
        <dbReference type="SAM" id="Phobius"/>
    </source>
</evidence>
<feature type="transmembrane region" description="Helical" evidence="1">
    <location>
        <begin position="49"/>
        <end position="67"/>
    </location>
</feature>
<keyword evidence="1" id="KW-0472">Membrane</keyword>
<gene>
    <name evidence="3" type="ORF">D1614_02210</name>
</gene>
<dbReference type="PANTHER" id="PTHR43592">
    <property type="entry name" value="CAAX AMINO TERMINAL PROTEASE"/>
    <property type="match status" value="1"/>
</dbReference>
<name>A0A399T6X1_9BACT</name>
<evidence type="ECO:0000313" key="3">
    <source>
        <dbReference type="EMBL" id="RIJ50764.1"/>
    </source>
</evidence>
<reference evidence="3 4" key="1">
    <citation type="submission" date="2018-08" db="EMBL/GenBank/DDBJ databases">
        <title>Pallidiluteibacterium maritimus gen. nov., sp. nov., isolated from coastal sediment.</title>
        <authorList>
            <person name="Zhou L.Y."/>
        </authorList>
    </citation>
    <scope>NUCLEOTIDE SEQUENCE [LARGE SCALE GENOMIC DNA]</scope>
    <source>
        <strain evidence="3 4">XSD2</strain>
    </source>
</reference>
<keyword evidence="4" id="KW-1185">Reference proteome</keyword>
<organism evidence="3 4">
    <name type="scientific">Maribellus luteus</name>
    <dbReference type="NCBI Taxonomy" id="2305463"/>
    <lineage>
        <taxon>Bacteria</taxon>
        <taxon>Pseudomonadati</taxon>
        <taxon>Bacteroidota</taxon>
        <taxon>Bacteroidia</taxon>
        <taxon>Marinilabiliales</taxon>
        <taxon>Prolixibacteraceae</taxon>
        <taxon>Maribellus</taxon>
    </lineage>
</organism>
<dbReference type="RefSeq" id="WP_119436232.1">
    <property type="nucleotide sequence ID" value="NZ_QWGR01000001.1"/>
</dbReference>
<feature type="transmembrane region" description="Helical" evidence="1">
    <location>
        <begin position="207"/>
        <end position="228"/>
    </location>
</feature>
<feature type="transmembrane region" description="Helical" evidence="1">
    <location>
        <begin position="248"/>
        <end position="267"/>
    </location>
</feature>